<comment type="caution">
    <text evidence="2">The sequence shown here is derived from an EMBL/GenBank/DDBJ whole genome shotgun (WGS) entry which is preliminary data.</text>
</comment>
<keyword evidence="3" id="KW-1185">Reference proteome</keyword>
<gene>
    <name evidence="2" type="ORF">R3P38DRAFT_3206306</name>
</gene>
<name>A0AAW0AKY2_9AGAR</name>
<feature type="compositionally biased region" description="Basic residues" evidence="1">
    <location>
        <begin position="100"/>
        <end position="109"/>
    </location>
</feature>
<proteinExistence type="predicted"/>
<evidence type="ECO:0000313" key="2">
    <source>
        <dbReference type="EMBL" id="KAK7013744.1"/>
    </source>
</evidence>
<feature type="region of interest" description="Disordered" evidence="1">
    <location>
        <begin position="100"/>
        <end position="148"/>
    </location>
</feature>
<sequence length="148" mass="16734">MNAKFGLAEKTEYQILLHRHLIRNEKARLRMARKRAELKLEMSGAAREAAADITRLTTQHPPGTARSYVCQPTTADSSTNYKEAFGEEALAAYVRKQQLRRRNARRKRFAKEPYHSDGCQEEDDPELVDELSDDGSWGGVGLREASLG</sequence>
<feature type="compositionally biased region" description="Acidic residues" evidence="1">
    <location>
        <begin position="119"/>
        <end position="133"/>
    </location>
</feature>
<dbReference type="AlphaFoldDB" id="A0AAW0AKY2"/>
<organism evidence="2 3">
    <name type="scientific">Favolaschia claudopus</name>
    <dbReference type="NCBI Taxonomy" id="2862362"/>
    <lineage>
        <taxon>Eukaryota</taxon>
        <taxon>Fungi</taxon>
        <taxon>Dikarya</taxon>
        <taxon>Basidiomycota</taxon>
        <taxon>Agaricomycotina</taxon>
        <taxon>Agaricomycetes</taxon>
        <taxon>Agaricomycetidae</taxon>
        <taxon>Agaricales</taxon>
        <taxon>Marasmiineae</taxon>
        <taxon>Mycenaceae</taxon>
        <taxon>Favolaschia</taxon>
    </lineage>
</organism>
<evidence type="ECO:0000256" key="1">
    <source>
        <dbReference type="SAM" id="MobiDB-lite"/>
    </source>
</evidence>
<accession>A0AAW0AKY2</accession>
<evidence type="ECO:0000313" key="3">
    <source>
        <dbReference type="Proteomes" id="UP001362999"/>
    </source>
</evidence>
<protein>
    <submittedName>
        <fullName evidence="2">Uncharacterized protein</fullName>
    </submittedName>
</protein>
<dbReference type="Proteomes" id="UP001362999">
    <property type="component" value="Unassembled WGS sequence"/>
</dbReference>
<reference evidence="2 3" key="1">
    <citation type="journal article" date="2024" name="J Genomics">
        <title>Draft genome sequencing and assembly of Favolaschia claudopus CIRM-BRFM 2984 isolated from oak limbs.</title>
        <authorList>
            <person name="Navarro D."/>
            <person name="Drula E."/>
            <person name="Chaduli D."/>
            <person name="Cazenave R."/>
            <person name="Ahrendt S."/>
            <person name="Wang J."/>
            <person name="Lipzen A."/>
            <person name="Daum C."/>
            <person name="Barry K."/>
            <person name="Grigoriev I.V."/>
            <person name="Favel A."/>
            <person name="Rosso M.N."/>
            <person name="Martin F."/>
        </authorList>
    </citation>
    <scope>NUCLEOTIDE SEQUENCE [LARGE SCALE GENOMIC DNA]</scope>
    <source>
        <strain evidence="2 3">CIRM-BRFM 2984</strain>
    </source>
</reference>
<dbReference type="EMBL" id="JAWWNJ010000058">
    <property type="protein sequence ID" value="KAK7013744.1"/>
    <property type="molecule type" value="Genomic_DNA"/>
</dbReference>